<dbReference type="InterPro" id="IPR024300">
    <property type="entry name" value="SipL_SPOCS_dom"/>
</dbReference>
<dbReference type="OrthoDB" id="1809002at2"/>
<keyword evidence="3" id="KW-1185">Reference proteome</keyword>
<dbReference type="KEGG" id="dfg:B0537_06705"/>
<name>A0A1S6IVJ0_9FIRM</name>
<dbReference type="EMBL" id="CP019698">
    <property type="protein sequence ID" value="AQS58798.1"/>
    <property type="molecule type" value="Genomic_DNA"/>
</dbReference>
<protein>
    <recommendedName>
        <fullName evidence="1">SipL SPOCS domain-containing protein</fullName>
    </recommendedName>
</protein>
<dbReference type="AlphaFoldDB" id="A0A1S6IVJ0"/>
<evidence type="ECO:0000259" key="1">
    <source>
        <dbReference type="Pfam" id="PF12673"/>
    </source>
</evidence>
<organism evidence="2 3">
    <name type="scientific">Desulforamulus ferrireducens</name>
    <dbReference type="NCBI Taxonomy" id="1833852"/>
    <lineage>
        <taxon>Bacteria</taxon>
        <taxon>Bacillati</taxon>
        <taxon>Bacillota</taxon>
        <taxon>Clostridia</taxon>
        <taxon>Eubacteriales</taxon>
        <taxon>Peptococcaceae</taxon>
        <taxon>Desulforamulus</taxon>
    </lineage>
</organism>
<evidence type="ECO:0000313" key="2">
    <source>
        <dbReference type="EMBL" id="AQS58798.1"/>
    </source>
</evidence>
<feature type="domain" description="SipL SPOCS" evidence="1">
    <location>
        <begin position="28"/>
        <end position="151"/>
    </location>
</feature>
<dbReference type="Pfam" id="PF12673">
    <property type="entry name" value="SipL"/>
    <property type="match status" value="1"/>
</dbReference>
<gene>
    <name evidence="2" type="ORF">B0537_06705</name>
</gene>
<reference evidence="2 3" key="1">
    <citation type="journal article" date="2016" name="Int. J. Syst. Evol. Microbiol.">
        <title>Desulfotomaculum ferrireducens sp. nov., a moderately thermophilic sulfate-reducing and dissimilatory Fe(III)-reducing bacterium isolated from compost.</title>
        <authorList>
            <person name="Yang G."/>
            <person name="Guo J."/>
            <person name="Zhuang L."/>
            <person name="Yuan Y."/>
            <person name="Zhou S."/>
        </authorList>
    </citation>
    <scope>NUCLEOTIDE SEQUENCE [LARGE SCALE GENOMIC DNA]</scope>
    <source>
        <strain evidence="2 3">GSS09</strain>
    </source>
</reference>
<evidence type="ECO:0000313" key="3">
    <source>
        <dbReference type="Proteomes" id="UP000189464"/>
    </source>
</evidence>
<sequence>MGKHECEPKCGRVQLLCESVVNVNPPMTKIVGERFKVNILEHTTFSGNVLVKGCVEKITMYLHEHDHKKDNCCEKDGKDGKDCKKDNAKDGAKKSECADMTYLKESYCKQVKCVEGVVHYLESTMEFSAVVEVPGVKCGDKCHITAKVKDVGDFIAIERDKKGHVTKGKENFILDIKVCCDDK</sequence>
<accession>A0A1S6IVJ0</accession>
<dbReference type="Proteomes" id="UP000189464">
    <property type="component" value="Chromosome"/>
</dbReference>
<proteinExistence type="predicted"/>
<dbReference type="RefSeq" id="WP_077713825.1">
    <property type="nucleotide sequence ID" value="NZ_CP019698.1"/>
</dbReference>